<gene>
    <name evidence="1" type="ORF">MNBD_ALPHA12-275</name>
</gene>
<sequence length="121" mass="13472">MVASAVWSGQTGTEYLFRLYPVGTEFRPVSGVYIFCRPVGKTGMEALYVGDTQSFYDCLNTGCEDQDGFESALRAGATHIGLMRVDYSTDRLRIETDLRHGLNPRCNTQPVNAMADELLHK</sequence>
<evidence type="ECO:0000313" key="1">
    <source>
        <dbReference type="EMBL" id="VAW19849.1"/>
    </source>
</evidence>
<protein>
    <submittedName>
        <fullName evidence="1">Uncharacterized protein</fullName>
    </submittedName>
</protein>
<organism evidence="1">
    <name type="scientific">hydrothermal vent metagenome</name>
    <dbReference type="NCBI Taxonomy" id="652676"/>
    <lineage>
        <taxon>unclassified sequences</taxon>
        <taxon>metagenomes</taxon>
        <taxon>ecological metagenomes</taxon>
    </lineage>
</organism>
<name>A0A3B0U5U5_9ZZZZ</name>
<accession>A0A3B0U5U5</accession>
<reference evidence="1" key="1">
    <citation type="submission" date="2018-06" db="EMBL/GenBank/DDBJ databases">
        <authorList>
            <person name="Zhirakovskaya E."/>
        </authorList>
    </citation>
    <scope>NUCLEOTIDE SEQUENCE</scope>
</reference>
<proteinExistence type="predicted"/>
<dbReference type="AlphaFoldDB" id="A0A3B0U5U5"/>
<dbReference type="EMBL" id="UOEO01000121">
    <property type="protein sequence ID" value="VAW19849.1"/>
    <property type="molecule type" value="Genomic_DNA"/>
</dbReference>